<dbReference type="AlphaFoldDB" id="A0AAP3M443"/>
<dbReference type="NCBIfam" id="TIGR01725">
    <property type="entry name" value="phge_HK97_gp10"/>
    <property type="match status" value="1"/>
</dbReference>
<evidence type="ECO:0000313" key="1">
    <source>
        <dbReference type="EMBL" id="MCZ3845166.1"/>
    </source>
</evidence>
<proteinExistence type="predicted"/>
<dbReference type="InterPro" id="IPR010064">
    <property type="entry name" value="HK97-gp10_tail"/>
</dbReference>
<protein>
    <submittedName>
        <fullName evidence="1">HK97 gp10 family phage protein</fullName>
    </submittedName>
</protein>
<accession>A0AAP3M443</accession>
<dbReference type="EMBL" id="JAKHLF010000011">
    <property type="protein sequence ID" value="MCZ3845166.1"/>
    <property type="molecule type" value="Genomic_DNA"/>
</dbReference>
<name>A0AAP3M443_9LACO</name>
<sequence length="116" mass="13565">MADYECRLEGMEELLAELERQQKSKAIPKLIRKRTAKLQERSMSLCPVRTGNLKRSCQIFVEDGGLTGRVTFGNALCNYAQYVEFGTRFQYPQKYLGRAFRTQQFMLIRDMKELVK</sequence>
<dbReference type="Pfam" id="PF04883">
    <property type="entry name" value="HK97-gp10_like"/>
    <property type="match status" value="1"/>
</dbReference>
<evidence type="ECO:0000313" key="2">
    <source>
        <dbReference type="Proteomes" id="UP001213015"/>
    </source>
</evidence>
<dbReference type="RefSeq" id="WP_144887334.1">
    <property type="nucleotide sequence ID" value="NZ_JAAVSE010000003.1"/>
</dbReference>
<comment type="caution">
    <text evidence="1">The sequence shown here is derived from an EMBL/GenBank/DDBJ whole genome shotgun (WGS) entry which is preliminary data.</text>
</comment>
<gene>
    <name evidence="1" type="ORF">L2422_06620</name>
</gene>
<dbReference type="Proteomes" id="UP001213015">
    <property type="component" value="Unassembled WGS sequence"/>
</dbReference>
<organism evidence="1 2">
    <name type="scientific">Lactobacillus mulieris</name>
    <dbReference type="NCBI Taxonomy" id="2508708"/>
    <lineage>
        <taxon>Bacteria</taxon>
        <taxon>Bacillati</taxon>
        <taxon>Bacillota</taxon>
        <taxon>Bacilli</taxon>
        <taxon>Lactobacillales</taxon>
        <taxon>Lactobacillaceae</taxon>
        <taxon>Lactobacillus</taxon>
    </lineage>
</organism>
<reference evidence="1" key="1">
    <citation type="submission" date="2022-01" db="EMBL/GenBank/DDBJ databases">
        <title>VMRC isolate genome collection.</title>
        <authorList>
            <person name="France M."/>
            <person name="Rutt L."/>
            <person name="Humphrys M."/>
            <person name="Ravel J."/>
        </authorList>
    </citation>
    <scope>NUCLEOTIDE SEQUENCE</scope>
    <source>
        <strain evidence="1">C0127B5</strain>
    </source>
</reference>